<dbReference type="RefSeq" id="WP_147059586.1">
    <property type="nucleotide sequence ID" value="NZ_CP042437.1"/>
</dbReference>
<proteinExistence type="predicted"/>
<dbReference type="Gene3D" id="3.40.50.10400">
    <property type="entry name" value="Hypothetical protein PA1492"/>
    <property type="match status" value="1"/>
</dbReference>
<sequence length="122" mass="13482">MTPKPLIILIAGPYRSGTNDDPELMSNNLRKMEEMALPIFRAGHIPVIGEWLALPLLKQAGSRHPGDEAYQEISYPVSRRILAKCDAILRIPGESKGADGDVQIALEQGIKVYYNLEDIIAL</sequence>
<reference evidence="1 2" key="1">
    <citation type="journal article" date="2013" name="J. Microbiol.">
        <title>Mucilaginibacter ginsenosidivorax sp. nov., with ginsenoside converting activity isolated from sediment.</title>
        <authorList>
            <person name="Kim J.K."/>
            <person name="Choi T.E."/>
            <person name="Liu Q.M."/>
            <person name="Park H.Y."/>
            <person name="Yi T.H."/>
            <person name="Yoon M.H."/>
            <person name="Kim S.C."/>
            <person name="Im W.T."/>
        </authorList>
    </citation>
    <scope>NUCLEOTIDE SEQUENCE [LARGE SCALE GENOMIC DNA]</scope>
    <source>
        <strain evidence="1 2">KHI28</strain>
    </source>
</reference>
<accession>A0A5B8W855</accession>
<dbReference type="Proteomes" id="UP000321362">
    <property type="component" value="Chromosome"/>
</dbReference>
<dbReference type="AlphaFoldDB" id="A0A5B8W855"/>
<evidence type="ECO:0000313" key="2">
    <source>
        <dbReference type="Proteomes" id="UP000321362"/>
    </source>
</evidence>
<gene>
    <name evidence="1" type="ORF">FSB76_28590</name>
</gene>
<keyword evidence="2" id="KW-1185">Reference proteome</keyword>
<organism evidence="1 2">
    <name type="scientific">Mucilaginibacter ginsenosidivorax</name>
    <dbReference type="NCBI Taxonomy" id="862126"/>
    <lineage>
        <taxon>Bacteria</taxon>
        <taxon>Pseudomonadati</taxon>
        <taxon>Bacteroidota</taxon>
        <taxon>Sphingobacteriia</taxon>
        <taxon>Sphingobacteriales</taxon>
        <taxon>Sphingobacteriaceae</taxon>
        <taxon>Mucilaginibacter</taxon>
    </lineage>
</organism>
<dbReference type="OrthoDB" id="9796022at2"/>
<name>A0A5B8W855_9SPHI</name>
<dbReference type="KEGG" id="mgk:FSB76_28590"/>
<protein>
    <submittedName>
        <fullName evidence="1">DUF4406 domain-containing protein</fullName>
    </submittedName>
</protein>
<dbReference type="EMBL" id="CP042437">
    <property type="protein sequence ID" value="QEC79719.1"/>
    <property type="molecule type" value="Genomic_DNA"/>
</dbReference>
<evidence type="ECO:0000313" key="1">
    <source>
        <dbReference type="EMBL" id="QEC79719.1"/>
    </source>
</evidence>